<gene>
    <name evidence="1" type="ORF">C7959_13020</name>
</gene>
<reference evidence="1 2" key="1">
    <citation type="submission" date="2019-03" db="EMBL/GenBank/DDBJ databases">
        <title>Subsurface microbial communities from deep shales in Ohio and West Virginia, USA.</title>
        <authorList>
            <person name="Wrighton K."/>
        </authorList>
    </citation>
    <scope>NUCLEOTIDE SEQUENCE [LARGE SCALE GENOMIC DNA]</scope>
    <source>
        <strain evidence="1 2">MSL 6dP</strain>
    </source>
</reference>
<sequence>MTAKKIKVEEKRITRKTRKMTGVLIGWYFSGELDFIIKELEEDNRGKSKSKDIVINLGKGGGLAKDLFSSTGLFNPEADQLKKMTQAKIGLDRFFRRLSFKKDGTIDKKILEKFYGEGKTGSKTAIELNLAESTIHNKKRETLDSVVKYLRAI</sequence>
<dbReference type="Proteomes" id="UP000295832">
    <property type="component" value="Unassembled WGS sequence"/>
</dbReference>
<evidence type="ECO:0000313" key="2">
    <source>
        <dbReference type="Proteomes" id="UP000295832"/>
    </source>
</evidence>
<dbReference type="AlphaFoldDB" id="A0A4R8H1L5"/>
<evidence type="ECO:0000313" key="1">
    <source>
        <dbReference type="EMBL" id="TDX48293.1"/>
    </source>
</evidence>
<protein>
    <submittedName>
        <fullName evidence="1">Uncharacterized protein</fullName>
    </submittedName>
</protein>
<name>A0A4R8H1L5_9FIRM</name>
<keyword evidence="2" id="KW-1185">Reference proteome</keyword>
<dbReference type="EMBL" id="SOEG01000030">
    <property type="protein sequence ID" value="TDX48293.1"/>
    <property type="molecule type" value="Genomic_DNA"/>
</dbReference>
<accession>A0A4R8H1L5</accession>
<comment type="caution">
    <text evidence="1">The sequence shown here is derived from an EMBL/GenBank/DDBJ whole genome shotgun (WGS) entry which is preliminary data.</text>
</comment>
<organism evidence="1 2">
    <name type="scientific">Orenia marismortui</name>
    <dbReference type="NCBI Taxonomy" id="46469"/>
    <lineage>
        <taxon>Bacteria</taxon>
        <taxon>Bacillati</taxon>
        <taxon>Bacillota</taxon>
        <taxon>Clostridia</taxon>
        <taxon>Halanaerobiales</taxon>
        <taxon>Halobacteroidaceae</taxon>
        <taxon>Orenia</taxon>
    </lineage>
</organism>
<proteinExistence type="predicted"/>